<dbReference type="InterPro" id="IPR001466">
    <property type="entry name" value="Beta-lactam-related"/>
</dbReference>
<sequence length="367" mass="40290">MLSLLLASSAYLTAPVDVSPSRQVDAIVQQEMARQRVPGVVVAVLSKGREMKVGAYGLANVEHQVPTRRETVFQSGSVGKQFTAAAVMLLVQDGKLALGESVRHYLPDLGERWQPITLRHLLTHTSGLPDWDDARSVRLERGDFSEAALQGLIDELPLPHTPGERFEYSNPGYVLLGILISKVTGRFYGEFLRERIFTPMHMKTARIISEADIVPHRAAGYRFVGDDLKNQEWVSPSANTTADGSLYVTIDDLIAWDRGLNAREVLSESLLRTMWTTTLTTNGEDIHYGFGWFIDTFDGRRCVWHTGEWQGFTSAMLRYVDDGLTVIVLTNAAGGGGPDVVPGGDPERIATAIAKVYLPAAAAPDVP</sequence>
<reference evidence="2" key="1">
    <citation type="submission" date="2022-09" db="EMBL/GenBank/DDBJ databases">
        <title>Tahibacter sp. nov., isolated from a fresh water.</title>
        <authorList>
            <person name="Baek J.H."/>
            <person name="Lee J.K."/>
            <person name="Kim J.M."/>
            <person name="Jeon C.O."/>
        </authorList>
    </citation>
    <scope>NUCLEOTIDE SEQUENCE</scope>
    <source>
        <strain evidence="2">W38</strain>
    </source>
</reference>
<dbReference type="InterPro" id="IPR012338">
    <property type="entry name" value="Beta-lactam/transpept-like"/>
</dbReference>
<dbReference type="RefSeq" id="WP_261693835.1">
    <property type="nucleotide sequence ID" value="NZ_CP104694.1"/>
</dbReference>
<evidence type="ECO:0000259" key="1">
    <source>
        <dbReference type="Pfam" id="PF00144"/>
    </source>
</evidence>
<dbReference type="InterPro" id="IPR050491">
    <property type="entry name" value="AmpC-like"/>
</dbReference>
<dbReference type="SUPFAM" id="SSF56601">
    <property type="entry name" value="beta-lactamase/transpeptidase-like"/>
    <property type="match status" value="1"/>
</dbReference>
<dbReference type="Proteomes" id="UP001064632">
    <property type="component" value="Chromosome"/>
</dbReference>
<dbReference type="Gene3D" id="3.40.710.10">
    <property type="entry name" value="DD-peptidase/beta-lactamase superfamily"/>
    <property type="match status" value="1"/>
</dbReference>
<proteinExistence type="predicted"/>
<dbReference type="Pfam" id="PF00144">
    <property type="entry name" value="Beta-lactamase"/>
    <property type="match status" value="1"/>
</dbReference>
<keyword evidence="3" id="KW-1185">Reference proteome</keyword>
<organism evidence="2 3">
    <name type="scientific">Tahibacter amnicola</name>
    <dbReference type="NCBI Taxonomy" id="2976241"/>
    <lineage>
        <taxon>Bacteria</taxon>
        <taxon>Pseudomonadati</taxon>
        <taxon>Pseudomonadota</taxon>
        <taxon>Gammaproteobacteria</taxon>
        <taxon>Lysobacterales</taxon>
        <taxon>Rhodanobacteraceae</taxon>
        <taxon>Tahibacter</taxon>
    </lineage>
</organism>
<dbReference type="PANTHER" id="PTHR46825">
    <property type="entry name" value="D-ALANYL-D-ALANINE-CARBOXYPEPTIDASE/ENDOPEPTIDASE AMPH"/>
    <property type="match status" value="1"/>
</dbReference>
<gene>
    <name evidence="2" type="ORF">N4264_19155</name>
</gene>
<accession>A0ABY6BAH4</accession>
<evidence type="ECO:0000313" key="3">
    <source>
        <dbReference type="Proteomes" id="UP001064632"/>
    </source>
</evidence>
<feature type="domain" description="Beta-lactamase-related" evidence="1">
    <location>
        <begin position="24"/>
        <end position="337"/>
    </location>
</feature>
<name>A0ABY6BAH4_9GAMM</name>
<evidence type="ECO:0000313" key="2">
    <source>
        <dbReference type="EMBL" id="UXI66855.1"/>
    </source>
</evidence>
<protein>
    <submittedName>
        <fullName evidence="2">Beta-lactamase family protein</fullName>
    </submittedName>
</protein>
<dbReference type="PANTHER" id="PTHR46825:SF9">
    <property type="entry name" value="BETA-LACTAMASE-RELATED DOMAIN-CONTAINING PROTEIN"/>
    <property type="match status" value="1"/>
</dbReference>
<dbReference type="EMBL" id="CP104694">
    <property type="protein sequence ID" value="UXI66855.1"/>
    <property type="molecule type" value="Genomic_DNA"/>
</dbReference>